<reference evidence="4 5" key="1">
    <citation type="submission" date="2020-10" db="EMBL/GenBank/DDBJ databases">
        <authorList>
            <person name="Castelo-Branco R."/>
            <person name="Eusebio N."/>
            <person name="Adriana R."/>
            <person name="Vieira A."/>
            <person name="Brugerolle De Fraissinette N."/>
            <person name="Rezende De Castro R."/>
            <person name="Schneider M.P."/>
            <person name="Vasconcelos V."/>
            <person name="Leao P.N."/>
        </authorList>
    </citation>
    <scope>NUCLEOTIDE SEQUENCE [LARGE SCALE GENOMIC DNA]</scope>
    <source>
        <strain evidence="4 5">LEGE 00031</strain>
    </source>
</reference>
<sequence>MSSYLVNETLAVVEQEIDQFLIDFPRDHPYVMALSLPSFRQQLKAKILSTIPNRHKVRTDEDLEFTSVHDYTGVIEERLVIEERILRTMPDMIDDFRYRVRQEDSGEIIDQDTQTNSHYLNTNWWVRVHTIIPCVTYYFGPFTDQKEASTAYPGYLEDLRAEKAIGIFADIKQDCPRNLTLVDSPADLKQDQQRLWKIYKKIYRQKSILENSYHKLLELLPGNYLIVDCHGKIQDANQNACRLLNTNRESLRGKPFIYYAPQQQISLLENHLENIVKDQSEWQVPYCWSMQLQSLSSISISVDIQATQKRDDNGEINGFYWLLNDITSLATINDQLYYESHHDSLTCLPNRRSLALFLENLHQNVHAGDNYGDQVFALLMLDLNKFKSINDRFGHLFGDKVLQRVAEVLLECVREGDQVARLSGDEFIIVLKSTQSGDDAKKCADRIHRLFSRPLTVEGIQLLVSTSIGVVISNYDQFDYERLIDYADTAMYEAKRNGNLFVVFDDTQPSANGKSHPSPIKNLSLEEGEGI</sequence>
<keyword evidence="5" id="KW-1185">Reference proteome</keyword>
<dbReference type="InterPro" id="IPR052163">
    <property type="entry name" value="DGC-Regulatory_Protein"/>
</dbReference>
<dbReference type="EMBL" id="JADEVV010000003">
    <property type="protein sequence ID" value="MBE9252625.1"/>
    <property type="molecule type" value="Genomic_DNA"/>
</dbReference>
<dbReference type="SUPFAM" id="SSF55785">
    <property type="entry name" value="PYP-like sensor domain (PAS domain)"/>
    <property type="match status" value="1"/>
</dbReference>
<feature type="domain" description="GGDEF" evidence="3">
    <location>
        <begin position="374"/>
        <end position="506"/>
    </location>
</feature>
<evidence type="ECO:0000313" key="4">
    <source>
        <dbReference type="EMBL" id="MBE9252625.1"/>
    </source>
</evidence>
<dbReference type="PANTHER" id="PTHR46663:SF2">
    <property type="entry name" value="GGDEF DOMAIN-CONTAINING PROTEIN"/>
    <property type="match status" value="1"/>
</dbReference>
<dbReference type="PROSITE" id="PS50887">
    <property type="entry name" value="GGDEF"/>
    <property type="match status" value="1"/>
</dbReference>
<dbReference type="Proteomes" id="UP000658720">
    <property type="component" value="Unassembled WGS sequence"/>
</dbReference>
<dbReference type="SUPFAM" id="SSF55073">
    <property type="entry name" value="Nucleotide cyclase"/>
    <property type="match status" value="1"/>
</dbReference>
<evidence type="ECO:0000259" key="3">
    <source>
        <dbReference type="PROSITE" id="PS50887"/>
    </source>
</evidence>
<dbReference type="PROSITE" id="PS50112">
    <property type="entry name" value="PAS"/>
    <property type="match status" value="1"/>
</dbReference>
<organism evidence="4 5">
    <name type="scientific">Synechocystis salina LEGE 00031</name>
    <dbReference type="NCBI Taxonomy" id="1828736"/>
    <lineage>
        <taxon>Bacteria</taxon>
        <taxon>Bacillati</taxon>
        <taxon>Cyanobacteriota</taxon>
        <taxon>Cyanophyceae</taxon>
        <taxon>Synechococcales</taxon>
        <taxon>Merismopediaceae</taxon>
        <taxon>Synechocystis</taxon>
    </lineage>
</organism>
<dbReference type="Gene3D" id="3.30.450.20">
    <property type="entry name" value="PAS domain"/>
    <property type="match status" value="1"/>
</dbReference>
<dbReference type="InterPro" id="IPR000014">
    <property type="entry name" value="PAS"/>
</dbReference>
<comment type="caution">
    <text evidence="4">The sequence shown here is derived from an EMBL/GenBank/DDBJ whole genome shotgun (WGS) entry which is preliminary data.</text>
</comment>
<evidence type="ECO:0000313" key="5">
    <source>
        <dbReference type="Proteomes" id="UP000658720"/>
    </source>
</evidence>
<dbReference type="InterPro" id="IPR014945">
    <property type="entry name" value="DUF1816"/>
</dbReference>
<dbReference type="Pfam" id="PF08448">
    <property type="entry name" value="PAS_4"/>
    <property type="match status" value="1"/>
</dbReference>
<dbReference type="InterPro" id="IPR043128">
    <property type="entry name" value="Rev_trsase/Diguanyl_cyclase"/>
</dbReference>
<feature type="region of interest" description="Disordered" evidence="1">
    <location>
        <begin position="509"/>
        <end position="531"/>
    </location>
</feature>
<dbReference type="InterPro" id="IPR000160">
    <property type="entry name" value="GGDEF_dom"/>
</dbReference>
<proteinExistence type="predicted"/>
<dbReference type="SMART" id="SM00091">
    <property type="entry name" value="PAS"/>
    <property type="match status" value="1"/>
</dbReference>
<accession>A0ABR9VMR0</accession>
<feature type="domain" description="PAS" evidence="2">
    <location>
        <begin position="209"/>
        <end position="279"/>
    </location>
</feature>
<dbReference type="InterPro" id="IPR035965">
    <property type="entry name" value="PAS-like_dom_sf"/>
</dbReference>
<dbReference type="CDD" id="cd01949">
    <property type="entry name" value="GGDEF"/>
    <property type="match status" value="1"/>
</dbReference>
<evidence type="ECO:0000259" key="2">
    <source>
        <dbReference type="PROSITE" id="PS50112"/>
    </source>
</evidence>
<dbReference type="CDD" id="cd00130">
    <property type="entry name" value="PAS"/>
    <property type="match status" value="1"/>
</dbReference>
<dbReference type="Pfam" id="PF08846">
    <property type="entry name" value="DUF1816"/>
    <property type="match status" value="1"/>
</dbReference>
<name>A0ABR9VMR0_9SYNC</name>
<dbReference type="SMART" id="SM00267">
    <property type="entry name" value="GGDEF"/>
    <property type="match status" value="1"/>
</dbReference>
<protein>
    <submittedName>
        <fullName evidence="4">Diguanylate cyclase</fullName>
    </submittedName>
</protein>
<dbReference type="Pfam" id="PF00990">
    <property type="entry name" value="GGDEF"/>
    <property type="match status" value="1"/>
</dbReference>
<dbReference type="NCBIfam" id="TIGR00254">
    <property type="entry name" value="GGDEF"/>
    <property type="match status" value="1"/>
</dbReference>
<dbReference type="PANTHER" id="PTHR46663">
    <property type="entry name" value="DIGUANYLATE CYCLASE DGCT-RELATED"/>
    <property type="match status" value="1"/>
</dbReference>
<dbReference type="Gene3D" id="3.30.70.270">
    <property type="match status" value="1"/>
</dbReference>
<dbReference type="InterPro" id="IPR013656">
    <property type="entry name" value="PAS_4"/>
</dbReference>
<gene>
    <name evidence="4" type="ORF">IQ217_01915</name>
</gene>
<dbReference type="InterPro" id="IPR029787">
    <property type="entry name" value="Nucleotide_cyclase"/>
</dbReference>
<evidence type="ECO:0000256" key="1">
    <source>
        <dbReference type="SAM" id="MobiDB-lite"/>
    </source>
</evidence>
<dbReference type="RefSeq" id="WP_194018707.1">
    <property type="nucleotide sequence ID" value="NZ_JADEVV010000003.1"/>
</dbReference>